<evidence type="ECO:0000313" key="1">
    <source>
        <dbReference type="EMBL" id="KAJ4432788.1"/>
    </source>
</evidence>
<dbReference type="EMBL" id="JAJSOF020000029">
    <property type="protein sequence ID" value="KAJ4432788.1"/>
    <property type="molecule type" value="Genomic_DNA"/>
</dbReference>
<evidence type="ECO:0000313" key="2">
    <source>
        <dbReference type="Proteomes" id="UP001148838"/>
    </source>
</evidence>
<dbReference type="PANTHER" id="PTHR45749:SF28">
    <property type="entry name" value="ZINC FINGER MYM-TYPE PROTEIN 1-LIKE-RELATED"/>
    <property type="match status" value="1"/>
</dbReference>
<comment type="caution">
    <text evidence="1">The sequence shown here is derived from an EMBL/GenBank/DDBJ whole genome shotgun (WGS) entry which is preliminary data.</text>
</comment>
<organism evidence="1 2">
    <name type="scientific">Periplaneta americana</name>
    <name type="common">American cockroach</name>
    <name type="synonym">Blatta americana</name>
    <dbReference type="NCBI Taxonomy" id="6978"/>
    <lineage>
        <taxon>Eukaryota</taxon>
        <taxon>Metazoa</taxon>
        <taxon>Ecdysozoa</taxon>
        <taxon>Arthropoda</taxon>
        <taxon>Hexapoda</taxon>
        <taxon>Insecta</taxon>
        <taxon>Pterygota</taxon>
        <taxon>Neoptera</taxon>
        <taxon>Polyneoptera</taxon>
        <taxon>Dictyoptera</taxon>
        <taxon>Blattodea</taxon>
        <taxon>Blattoidea</taxon>
        <taxon>Blattidae</taxon>
        <taxon>Blattinae</taxon>
        <taxon>Periplaneta</taxon>
    </lineage>
</organism>
<evidence type="ECO:0008006" key="3">
    <source>
        <dbReference type="Google" id="ProtNLM"/>
    </source>
</evidence>
<dbReference type="Proteomes" id="UP001148838">
    <property type="component" value="Unassembled WGS sequence"/>
</dbReference>
<sequence>MGPEPIQHRDALGKLRLFSVDEIGDSEMVFGEMRPRIRYRLPGIHLTVWENLGKKTEPEQVTNELEKDYRVAIALPCLKKIERPSAISLSAQNKLGVAISKLFSWLSDEAHIYFLLTLILDYKDLANVRNKLSRRHRWRNRLLREVACDRTAHAVLRTTARPPLSVFIVQCRRCLLTVVHNDEKVEIVKMERPTPELNLSMDVKEKQREYTRHFTSTSYVLEYDKSKAHICSSMNFANFGKTRIDLQLDKQNALHINQHNALVKKNREILLHLINAVCFLGKQELAFRGHNESVESDTIGNYIEYLSSLSEFDHLLVNHLGSSTVFRGTSLAIQNYLIFAISGVMIKNIKPFVAIVDETSYCSNQSQFSTVLRYVDSTANV</sequence>
<proteinExistence type="predicted"/>
<protein>
    <recommendedName>
        <fullName evidence="3">DUF4371 domain-containing protein</fullName>
    </recommendedName>
</protein>
<keyword evidence="2" id="KW-1185">Reference proteome</keyword>
<gene>
    <name evidence="1" type="ORF">ANN_21427</name>
</gene>
<reference evidence="1 2" key="1">
    <citation type="journal article" date="2022" name="Allergy">
        <title>Genome assembly and annotation of Periplaneta americana reveal a comprehensive cockroach allergen profile.</title>
        <authorList>
            <person name="Wang L."/>
            <person name="Xiong Q."/>
            <person name="Saelim N."/>
            <person name="Wang L."/>
            <person name="Nong W."/>
            <person name="Wan A.T."/>
            <person name="Shi M."/>
            <person name="Liu X."/>
            <person name="Cao Q."/>
            <person name="Hui J.H.L."/>
            <person name="Sookrung N."/>
            <person name="Leung T.F."/>
            <person name="Tungtrongchitr A."/>
            <person name="Tsui S.K.W."/>
        </authorList>
    </citation>
    <scope>NUCLEOTIDE SEQUENCE [LARGE SCALE GENOMIC DNA]</scope>
    <source>
        <strain evidence="1">PWHHKU_190912</strain>
    </source>
</reference>
<accession>A0ABQ8SFQ3</accession>
<name>A0ABQ8SFQ3_PERAM</name>
<dbReference type="PANTHER" id="PTHR45749">
    <property type="match status" value="1"/>
</dbReference>